<dbReference type="AlphaFoldDB" id="A0A7W6G774"/>
<accession>A0A7W6G774</accession>
<gene>
    <name evidence="1" type="ORF">GGR38_003008</name>
</gene>
<reference evidence="1 2" key="1">
    <citation type="submission" date="2020-08" db="EMBL/GenBank/DDBJ databases">
        <title>Genomic Encyclopedia of Type Strains, Phase IV (KMG-IV): sequencing the most valuable type-strain genomes for metagenomic binning, comparative biology and taxonomic classification.</title>
        <authorList>
            <person name="Goeker M."/>
        </authorList>
    </citation>
    <scope>NUCLEOTIDE SEQUENCE [LARGE SCALE GENOMIC DNA]</scope>
    <source>
        <strain evidence="1 2">DSM 27057</strain>
    </source>
</reference>
<dbReference type="RefSeq" id="WP_183626887.1">
    <property type="nucleotide sequence ID" value="NZ_JACIDX010000011.1"/>
</dbReference>
<dbReference type="EMBL" id="JACIDX010000011">
    <property type="protein sequence ID" value="MBB3956051.1"/>
    <property type="molecule type" value="Genomic_DNA"/>
</dbReference>
<organism evidence="1 2">
    <name type="scientific">Novosphingobium sediminicola</name>
    <dbReference type="NCBI Taxonomy" id="563162"/>
    <lineage>
        <taxon>Bacteria</taxon>
        <taxon>Pseudomonadati</taxon>
        <taxon>Pseudomonadota</taxon>
        <taxon>Alphaproteobacteria</taxon>
        <taxon>Sphingomonadales</taxon>
        <taxon>Sphingomonadaceae</taxon>
        <taxon>Novosphingobium</taxon>
    </lineage>
</organism>
<evidence type="ECO:0000313" key="1">
    <source>
        <dbReference type="EMBL" id="MBB3956051.1"/>
    </source>
</evidence>
<sequence length="253" mass="27418">MALVMGGTSLMAQEVDRSGNRMGMPEVAAAPRPVDPRASGRFVAGNFQRWYAAHGKPSILVFWNRELGEDSVSRYSLQTSSSGSRSGDSQNFSYETNTEVGVKRQSGGLATDLTGVPMQRVEGAFMSEFLHAGGRLLDRNALMRSLSTKVSAQTRDDVQYLETLALKQGVTYLVEIVPNETDNGTTDLAMSVKIKHLPSSALVAQFVSSATPPSGPTRYEARGNRYVAVQDQNITPEGIGRQLAGDVMRELAR</sequence>
<protein>
    <submittedName>
        <fullName evidence="1">Uncharacterized protein</fullName>
    </submittedName>
</protein>
<keyword evidence="2" id="KW-1185">Reference proteome</keyword>
<evidence type="ECO:0000313" key="2">
    <source>
        <dbReference type="Proteomes" id="UP000548867"/>
    </source>
</evidence>
<comment type="caution">
    <text evidence="1">The sequence shown here is derived from an EMBL/GenBank/DDBJ whole genome shotgun (WGS) entry which is preliminary data.</text>
</comment>
<name>A0A7W6G774_9SPHN</name>
<dbReference type="Proteomes" id="UP000548867">
    <property type="component" value="Unassembled WGS sequence"/>
</dbReference>
<proteinExistence type="predicted"/>